<comment type="similarity">
    <text evidence="1">Belongs to the UPF0065 (bug) family.</text>
</comment>
<protein>
    <recommendedName>
        <fullName evidence="5">Tripartite tricarboxylate transporter substrate binding protein</fullName>
    </recommendedName>
</protein>
<dbReference type="PROSITE" id="PS51318">
    <property type="entry name" value="TAT"/>
    <property type="match status" value="1"/>
</dbReference>
<evidence type="ECO:0000256" key="1">
    <source>
        <dbReference type="ARBA" id="ARBA00006987"/>
    </source>
</evidence>
<dbReference type="Pfam" id="PF03401">
    <property type="entry name" value="TctC"/>
    <property type="match status" value="1"/>
</dbReference>
<dbReference type="EMBL" id="QGNA01000002">
    <property type="protein sequence ID" value="PWS37587.1"/>
    <property type="molecule type" value="Genomic_DNA"/>
</dbReference>
<dbReference type="Proteomes" id="UP000245765">
    <property type="component" value="Unassembled WGS sequence"/>
</dbReference>
<feature type="chain" id="PRO_5016267834" description="Tripartite tricarboxylate transporter substrate binding protein" evidence="2">
    <location>
        <begin position="27"/>
        <end position="334"/>
    </location>
</feature>
<evidence type="ECO:0000313" key="3">
    <source>
        <dbReference type="EMBL" id="PWS37587.1"/>
    </source>
</evidence>
<evidence type="ECO:0008006" key="5">
    <source>
        <dbReference type="Google" id="ProtNLM"/>
    </source>
</evidence>
<dbReference type="Gene3D" id="3.40.190.10">
    <property type="entry name" value="Periplasmic binding protein-like II"/>
    <property type="match status" value="1"/>
</dbReference>
<dbReference type="PANTHER" id="PTHR42928">
    <property type="entry name" value="TRICARBOXYLATE-BINDING PROTEIN"/>
    <property type="match status" value="1"/>
</dbReference>
<gene>
    <name evidence="3" type="ORF">DFH01_12250</name>
</gene>
<dbReference type="SUPFAM" id="SSF53850">
    <property type="entry name" value="Periplasmic binding protein-like II"/>
    <property type="match status" value="1"/>
</dbReference>
<feature type="signal peptide" evidence="2">
    <location>
        <begin position="1"/>
        <end position="26"/>
    </location>
</feature>
<reference evidence="4" key="1">
    <citation type="submission" date="2018-05" db="EMBL/GenBank/DDBJ databases">
        <authorList>
            <person name="Du Z."/>
            <person name="Wang X."/>
        </authorList>
    </citation>
    <scope>NUCLEOTIDE SEQUENCE [LARGE SCALE GENOMIC DNA]</scope>
    <source>
        <strain evidence="4">CQN31</strain>
    </source>
</reference>
<sequence length="334" mass="34799">MTTGPGLTRRNLLAAAGAGAAFPAAAQTVRRSWPDRPIRFMQGFAAGGATDIIARLIAPPMAAEFGQPMVVENRPGAGGTLAAEALARAPKDGHTLMLINNGFAVSAALYRRLPYDPLADVEPISLVCSVGLVWLAGPAGAPDGIADFADLVRRAQAQPEKLNVATVGVGSTQHMVAEATQAAGNFKLTHVPYRGTPAALVGLRNAEVQAVVEPISAVIGQIRDGGARALAVTSRERSPLLPDVPTVGELLGQPDFDIQTWYAVAAPSGLPAEIVARIDEVTRKATGTPEVREKLEALGLAPRSLASPAAVKAMVHSDIARWSAMVERAGIERQ</sequence>
<evidence type="ECO:0000256" key="2">
    <source>
        <dbReference type="SAM" id="SignalP"/>
    </source>
</evidence>
<dbReference type="InterPro" id="IPR005064">
    <property type="entry name" value="BUG"/>
</dbReference>
<comment type="caution">
    <text evidence="3">The sequence shown here is derived from an EMBL/GenBank/DDBJ whole genome shotgun (WGS) entry which is preliminary data.</text>
</comment>
<accession>A0A317FHR4</accession>
<dbReference type="PANTHER" id="PTHR42928:SF5">
    <property type="entry name" value="BLR1237 PROTEIN"/>
    <property type="match status" value="1"/>
</dbReference>
<dbReference type="InterPro" id="IPR006311">
    <property type="entry name" value="TAT_signal"/>
</dbReference>
<proteinExistence type="inferred from homology"/>
<organism evidence="3 4">
    <name type="scientific">Falsiroseomonas bella</name>
    <dbReference type="NCBI Taxonomy" id="2184016"/>
    <lineage>
        <taxon>Bacteria</taxon>
        <taxon>Pseudomonadati</taxon>
        <taxon>Pseudomonadota</taxon>
        <taxon>Alphaproteobacteria</taxon>
        <taxon>Acetobacterales</taxon>
        <taxon>Roseomonadaceae</taxon>
        <taxon>Falsiroseomonas</taxon>
    </lineage>
</organism>
<keyword evidence="4" id="KW-1185">Reference proteome</keyword>
<keyword evidence="2" id="KW-0732">Signal</keyword>
<dbReference type="Gene3D" id="3.40.190.150">
    <property type="entry name" value="Bordetella uptake gene, domain 1"/>
    <property type="match status" value="1"/>
</dbReference>
<dbReference type="AlphaFoldDB" id="A0A317FHR4"/>
<dbReference type="PIRSF" id="PIRSF017082">
    <property type="entry name" value="YflP"/>
    <property type="match status" value="1"/>
</dbReference>
<name>A0A317FHR4_9PROT</name>
<dbReference type="InterPro" id="IPR042100">
    <property type="entry name" value="Bug_dom1"/>
</dbReference>
<evidence type="ECO:0000313" key="4">
    <source>
        <dbReference type="Proteomes" id="UP000245765"/>
    </source>
</evidence>
<dbReference type="OrthoDB" id="8970543at2"/>
<dbReference type="RefSeq" id="WP_109870695.1">
    <property type="nucleotide sequence ID" value="NZ_QGNA01000002.1"/>
</dbReference>